<name>A0A0E1W1L5_BURPE</name>
<gene>
    <name evidence="1" type="ORF">BURPS1710A_2354</name>
</gene>
<proteinExistence type="predicted"/>
<dbReference type="EMBL" id="CM000832">
    <property type="protein sequence ID" value="EET07013.1"/>
    <property type="molecule type" value="Genomic_DNA"/>
</dbReference>
<sequence length="38" mass="4041">MGIAEKAGTRSGFARGKGARPFLAVRLVEPRRLTGSEP</sequence>
<evidence type="ECO:0000313" key="1">
    <source>
        <dbReference type="EMBL" id="EET07013.1"/>
    </source>
</evidence>
<dbReference type="AlphaFoldDB" id="A0A0E1W1L5"/>
<dbReference type="HOGENOM" id="CLU_3325572_0_0_4"/>
<organism evidence="1">
    <name type="scientific">Burkholderia pseudomallei 1710a</name>
    <dbReference type="NCBI Taxonomy" id="320371"/>
    <lineage>
        <taxon>Bacteria</taxon>
        <taxon>Pseudomonadati</taxon>
        <taxon>Pseudomonadota</taxon>
        <taxon>Betaproteobacteria</taxon>
        <taxon>Burkholderiales</taxon>
        <taxon>Burkholderiaceae</taxon>
        <taxon>Burkholderia</taxon>
        <taxon>pseudomallei group</taxon>
    </lineage>
</organism>
<dbReference type="Proteomes" id="UP000001812">
    <property type="component" value="Chromosome I"/>
</dbReference>
<protein>
    <submittedName>
        <fullName evidence="1">Uncharacterized protein</fullName>
    </submittedName>
</protein>
<reference evidence="1" key="1">
    <citation type="submission" date="2009-05" db="EMBL/GenBank/DDBJ databases">
        <authorList>
            <person name="Harkins D.M."/>
            <person name="DeShazer D."/>
            <person name="Woods D.E."/>
            <person name="Brinkac L.M."/>
            <person name="Brown K.A."/>
            <person name="Hung G.C."/>
            <person name="Tuanyok A."/>
            <person name="Zhang B."/>
            <person name="Nierman W.C."/>
        </authorList>
    </citation>
    <scope>NUCLEOTIDE SEQUENCE [LARGE SCALE GENOMIC DNA]</scope>
    <source>
        <strain evidence="1">1710a</strain>
    </source>
</reference>
<accession>A0A0E1W1L5</accession>